<proteinExistence type="predicted"/>
<evidence type="ECO:0000313" key="2">
    <source>
        <dbReference type="EMBL" id="ACK86160.1"/>
    </source>
</evidence>
<protein>
    <submittedName>
        <fullName evidence="2">Uncharacterized protein</fullName>
    </submittedName>
</protein>
<geneLocation type="plasmid" evidence="2 3">
    <name>pCMU01</name>
</geneLocation>
<keyword evidence="2" id="KW-0614">Plasmid</keyword>
<accession>B7L2V2</accession>
<sequence>METSRRPEPAKVGSGQPAASPRMARPRSPLGLWQTLRPRAIGKHRRAPIRLALRQAGREIGPGWSGAMAEDGAPDVAVNLAVALLHDESVATRRGDLTMSLLALHALDGHAPAATVLAHGLAMLSHSHRRAARLFQFSDVWSDLASRPTCGP</sequence>
<dbReference type="EMBL" id="CP001299">
    <property type="protein sequence ID" value="ACK86160.1"/>
    <property type="molecule type" value="Genomic_DNA"/>
</dbReference>
<dbReference type="HOGENOM" id="CLU_1720175_0_0_5"/>
<dbReference type="AlphaFoldDB" id="B7L2V2"/>
<organism evidence="2 3">
    <name type="scientific">Methylorubrum extorquens (strain CM4 / NCIMB 13688)</name>
    <name type="common">Methylobacterium extorquens</name>
    <dbReference type="NCBI Taxonomy" id="440085"/>
    <lineage>
        <taxon>Bacteria</taxon>
        <taxon>Pseudomonadati</taxon>
        <taxon>Pseudomonadota</taxon>
        <taxon>Alphaproteobacteria</taxon>
        <taxon>Hyphomicrobiales</taxon>
        <taxon>Methylobacteriaceae</taxon>
        <taxon>Methylorubrum</taxon>
    </lineage>
</organism>
<reference evidence="2 3" key="2">
    <citation type="journal article" date="2012" name="J. Bacteriol.">
        <title>Complete genome sequences of six strains of the genus Methylobacterium.</title>
        <authorList>
            <person name="Marx C.J."/>
            <person name="Bringel F."/>
            <person name="Chistoserdova L."/>
            <person name="Moulin L."/>
            <person name="Farhan Ul Haque M."/>
            <person name="Fleischman D.E."/>
            <person name="Gruffaz C."/>
            <person name="Jourand P."/>
            <person name="Knief C."/>
            <person name="Lee M.C."/>
            <person name="Muller E.E."/>
            <person name="Nadalig T."/>
            <person name="Peyraud R."/>
            <person name="Roselli S."/>
            <person name="Russ L."/>
            <person name="Goodwin L.A."/>
            <person name="Ivanova N."/>
            <person name="Kyrpides N."/>
            <person name="Lajus A."/>
            <person name="Land M.L."/>
            <person name="Medigue C."/>
            <person name="Mikhailova N."/>
            <person name="Nolan M."/>
            <person name="Woyke T."/>
            <person name="Stolyar S."/>
            <person name="Vorholt J.A."/>
            <person name="Vuilleumier S."/>
        </authorList>
    </citation>
    <scope>NUCLEOTIDE SEQUENCE [LARGE SCALE GENOMIC DNA]</scope>
    <source>
        <strain evidence="3">CM4 / NCIMB 13688</strain>
        <plasmid evidence="2 3">pCMU01</plasmid>
    </source>
</reference>
<gene>
    <name evidence="2" type="ordered locus">Mchl_5402</name>
</gene>
<evidence type="ECO:0000313" key="3">
    <source>
        <dbReference type="Proteomes" id="UP000002385"/>
    </source>
</evidence>
<evidence type="ECO:0000256" key="1">
    <source>
        <dbReference type="SAM" id="MobiDB-lite"/>
    </source>
</evidence>
<dbReference type="Proteomes" id="UP000002385">
    <property type="component" value="Plasmid pCMU01"/>
</dbReference>
<feature type="region of interest" description="Disordered" evidence="1">
    <location>
        <begin position="1"/>
        <end position="29"/>
    </location>
</feature>
<reference evidence="2 3" key="1">
    <citation type="submission" date="2008-12" db="EMBL/GenBank/DDBJ databases">
        <title>Complete sequence of plasmid1 of Methylobacterium chloromethanicum CM4.</title>
        <authorList>
            <consortium name="US DOE Joint Genome Institute"/>
            <person name="Lucas S."/>
            <person name="Copeland A."/>
            <person name="Lapidus A."/>
            <person name="Glavina del Rio T."/>
            <person name="Dalin E."/>
            <person name="Tice H."/>
            <person name="Bruce D."/>
            <person name="Goodwin L."/>
            <person name="Pitluck S."/>
            <person name="Chertkov O."/>
            <person name="Brettin T."/>
            <person name="Detter J.C."/>
            <person name="Han C."/>
            <person name="Larimer F."/>
            <person name="Land M."/>
            <person name="Hauser L."/>
            <person name="Kyrpides N."/>
            <person name="Mikhailova N."/>
            <person name="Marx C."/>
            <person name="Richardson P."/>
        </authorList>
    </citation>
    <scope>NUCLEOTIDE SEQUENCE [LARGE SCALE GENOMIC DNA]</scope>
    <source>
        <strain evidence="3">CM4 / NCIMB 13688</strain>
        <plasmid evidence="2 3">pCMU01</plasmid>
    </source>
</reference>
<name>B7L2V2_METC4</name>
<dbReference type="KEGG" id="mch:Mchl_5402"/>